<keyword evidence="2" id="KW-0378">Hydrolase</keyword>
<name>A0A150WL81_BDEBC</name>
<reference evidence="5 6" key="1">
    <citation type="submission" date="2016-03" db="EMBL/GenBank/DDBJ databases">
        <authorList>
            <person name="Ploux O."/>
        </authorList>
    </citation>
    <scope>NUCLEOTIDE SEQUENCE [LARGE SCALE GENOMIC DNA]</scope>
    <source>
        <strain evidence="5 6">R0</strain>
    </source>
</reference>
<dbReference type="Gene3D" id="3.30.540.10">
    <property type="entry name" value="Fructose-1,6-Bisphosphatase, subunit A, domain 1"/>
    <property type="match status" value="1"/>
</dbReference>
<dbReference type="Proteomes" id="UP000075320">
    <property type="component" value="Unassembled WGS sequence"/>
</dbReference>
<dbReference type="GO" id="GO:0006020">
    <property type="term" value="P:inositol metabolic process"/>
    <property type="evidence" value="ECO:0007669"/>
    <property type="project" value="TreeGrafter"/>
</dbReference>
<dbReference type="PANTHER" id="PTHR20854">
    <property type="entry name" value="INOSITOL MONOPHOSPHATASE"/>
    <property type="match status" value="1"/>
</dbReference>
<feature type="binding site" evidence="4">
    <location>
        <position position="71"/>
    </location>
    <ligand>
        <name>Mg(2+)</name>
        <dbReference type="ChEBI" id="CHEBI:18420"/>
        <label>1</label>
        <note>catalytic</note>
    </ligand>
</feature>
<proteinExistence type="predicted"/>
<evidence type="ECO:0008006" key="7">
    <source>
        <dbReference type="Google" id="ProtNLM"/>
    </source>
</evidence>
<dbReference type="GO" id="GO:0008934">
    <property type="term" value="F:inositol monophosphate 1-phosphatase activity"/>
    <property type="evidence" value="ECO:0007669"/>
    <property type="project" value="TreeGrafter"/>
</dbReference>
<evidence type="ECO:0000256" key="4">
    <source>
        <dbReference type="PIRSR" id="PIRSR600760-2"/>
    </source>
</evidence>
<feature type="binding site" evidence="4">
    <location>
        <position position="91"/>
    </location>
    <ligand>
        <name>Mg(2+)</name>
        <dbReference type="ChEBI" id="CHEBI:18420"/>
        <label>1</label>
        <note>catalytic</note>
    </ligand>
</feature>
<dbReference type="GO" id="GO:0007165">
    <property type="term" value="P:signal transduction"/>
    <property type="evidence" value="ECO:0007669"/>
    <property type="project" value="TreeGrafter"/>
</dbReference>
<evidence type="ECO:0000256" key="3">
    <source>
        <dbReference type="ARBA" id="ARBA00022842"/>
    </source>
</evidence>
<protein>
    <recommendedName>
        <fullName evidence="7">Inositol-phosphate phosphatase</fullName>
    </recommendedName>
</protein>
<keyword evidence="1 4" id="KW-0479">Metal-binding</keyword>
<gene>
    <name evidence="5" type="ORF">AZI86_11065</name>
</gene>
<sequence length="256" mass="27683">MAHCGTSETAQFIQIAEEACRAGMRSLKSTKNSFEVISQSDKDIKLSADIAAQSAIIQILQQKSSFRIISEEQKNSPITDNETVWIVDPLDGTLNFSRDIPFYGVSIALWKGDTPILGVIGDSFYDEITSGGIGQSVTNNSKKTQVSSQTDIAQSVLATGFPVQSDLSNNALNSLFDSIRAFKKVRMFGSAALSLRLVAQGKIEAYFEKNIFLWDVAAGIALVKAAGGSVKMIPKDNFKYDVLATNGQIAVESILL</sequence>
<keyword evidence="6" id="KW-1185">Reference proteome</keyword>
<comment type="cofactor">
    <cofactor evidence="4">
        <name>Mg(2+)</name>
        <dbReference type="ChEBI" id="CHEBI:18420"/>
    </cofactor>
</comment>
<dbReference type="InterPro" id="IPR000760">
    <property type="entry name" value="Inositol_monophosphatase-like"/>
</dbReference>
<dbReference type="AlphaFoldDB" id="A0A150WL81"/>
<evidence type="ECO:0000313" key="6">
    <source>
        <dbReference type="Proteomes" id="UP000075320"/>
    </source>
</evidence>
<dbReference type="GO" id="GO:0046854">
    <property type="term" value="P:phosphatidylinositol phosphate biosynthetic process"/>
    <property type="evidence" value="ECO:0007669"/>
    <property type="project" value="InterPro"/>
</dbReference>
<evidence type="ECO:0000256" key="2">
    <source>
        <dbReference type="ARBA" id="ARBA00022801"/>
    </source>
</evidence>
<dbReference type="RefSeq" id="WP_061835251.1">
    <property type="nucleotide sequence ID" value="NZ_LUKE01000002.1"/>
</dbReference>
<dbReference type="PRINTS" id="PR00377">
    <property type="entry name" value="IMPHPHTASES"/>
</dbReference>
<keyword evidence="3 4" id="KW-0460">Magnesium</keyword>
<comment type="caution">
    <text evidence="5">The sequence shown here is derived from an EMBL/GenBank/DDBJ whole genome shotgun (WGS) entry which is preliminary data.</text>
</comment>
<dbReference type="EMBL" id="LUKE01000002">
    <property type="protein sequence ID" value="KYG64740.1"/>
    <property type="molecule type" value="Genomic_DNA"/>
</dbReference>
<dbReference type="GO" id="GO:0046872">
    <property type="term" value="F:metal ion binding"/>
    <property type="evidence" value="ECO:0007669"/>
    <property type="project" value="UniProtKB-KW"/>
</dbReference>
<feature type="binding site" evidence="4">
    <location>
        <position position="90"/>
    </location>
    <ligand>
        <name>Mg(2+)</name>
        <dbReference type="ChEBI" id="CHEBI:18420"/>
        <label>2</label>
    </ligand>
</feature>
<evidence type="ECO:0000256" key="1">
    <source>
        <dbReference type="ARBA" id="ARBA00022723"/>
    </source>
</evidence>
<feature type="binding site" evidence="4">
    <location>
        <position position="88"/>
    </location>
    <ligand>
        <name>Mg(2+)</name>
        <dbReference type="ChEBI" id="CHEBI:18420"/>
        <label>1</label>
        <note>catalytic</note>
    </ligand>
</feature>
<accession>A0A150WL81</accession>
<dbReference type="InterPro" id="IPR020550">
    <property type="entry name" value="Inositol_monophosphatase_CS"/>
</dbReference>
<dbReference type="SUPFAM" id="SSF56655">
    <property type="entry name" value="Carbohydrate phosphatase"/>
    <property type="match status" value="1"/>
</dbReference>
<dbReference type="Pfam" id="PF00459">
    <property type="entry name" value="Inositol_P"/>
    <property type="match status" value="1"/>
</dbReference>
<dbReference type="PANTHER" id="PTHR20854:SF4">
    <property type="entry name" value="INOSITOL-1-MONOPHOSPHATASE-RELATED"/>
    <property type="match status" value="1"/>
</dbReference>
<organism evidence="5 6">
    <name type="scientific">Bdellovibrio bacteriovorus</name>
    <dbReference type="NCBI Taxonomy" id="959"/>
    <lineage>
        <taxon>Bacteria</taxon>
        <taxon>Pseudomonadati</taxon>
        <taxon>Bdellovibrionota</taxon>
        <taxon>Bdellovibrionia</taxon>
        <taxon>Bdellovibrionales</taxon>
        <taxon>Pseudobdellovibrionaceae</taxon>
        <taxon>Bdellovibrio</taxon>
    </lineage>
</organism>
<feature type="binding site" evidence="4">
    <location>
        <position position="215"/>
    </location>
    <ligand>
        <name>Mg(2+)</name>
        <dbReference type="ChEBI" id="CHEBI:18420"/>
        <label>1</label>
        <note>catalytic</note>
    </ligand>
</feature>
<dbReference type="PROSITE" id="PS00629">
    <property type="entry name" value="IMP_1"/>
    <property type="match status" value="1"/>
</dbReference>
<dbReference type="PROSITE" id="PS00630">
    <property type="entry name" value="IMP_2"/>
    <property type="match status" value="1"/>
</dbReference>
<dbReference type="Gene3D" id="3.40.190.80">
    <property type="match status" value="1"/>
</dbReference>
<dbReference type="InterPro" id="IPR020583">
    <property type="entry name" value="Inositol_monoP_metal-BS"/>
</dbReference>
<evidence type="ECO:0000313" key="5">
    <source>
        <dbReference type="EMBL" id="KYG64740.1"/>
    </source>
</evidence>